<dbReference type="Gene3D" id="3.40.50.150">
    <property type="entry name" value="Vaccinia Virus protein VP39"/>
    <property type="match status" value="1"/>
</dbReference>
<dbReference type="InterPro" id="IPR010017">
    <property type="entry name" value="CmoB"/>
</dbReference>
<dbReference type="GO" id="GO:0008168">
    <property type="term" value="F:methyltransferase activity"/>
    <property type="evidence" value="ECO:0007669"/>
    <property type="project" value="UniProtKB-KW"/>
</dbReference>
<dbReference type="GO" id="GO:0002098">
    <property type="term" value="P:tRNA wobble uridine modification"/>
    <property type="evidence" value="ECO:0007669"/>
    <property type="project" value="InterPro"/>
</dbReference>
<dbReference type="NCBIfam" id="NF011650">
    <property type="entry name" value="PRK15068.1"/>
    <property type="match status" value="1"/>
</dbReference>
<dbReference type="RefSeq" id="WP_053819707.1">
    <property type="nucleotide sequence ID" value="NZ_CP006911.1"/>
</dbReference>
<feature type="binding site" evidence="3">
    <location>
        <position position="193"/>
    </location>
    <ligand>
        <name>carboxy-S-adenosyl-L-methionine</name>
        <dbReference type="ChEBI" id="CHEBI:134278"/>
    </ligand>
</feature>
<feature type="binding site" evidence="3">
    <location>
        <position position="88"/>
    </location>
    <ligand>
        <name>carboxy-S-adenosyl-L-methionine</name>
        <dbReference type="ChEBI" id="CHEBI:134278"/>
    </ligand>
</feature>
<organism evidence="4 5">
    <name type="scientific">Candidatus Pseudothioglobus singularis PS1</name>
    <dbReference type="NCBI Taxonomy" id="1125411"/>
    <lineage>
        <taxon>Bacteria</taxon>
        <taxon>Pseudomonadati</taxon>
        <taxon>Pseudomonadota</taxon>
        <taxon>Gammaproteobacteria</taxon>
        <taxon>Candidatus Pseudothioglobaceae</taxon>
        <taxon>Candidatus Pseudothioglobus</taxon>
    </lineage>
</organism>
<feature type="binding site" evidence="3">
    <location>
        <position position="107"/>
    </location>
    <ligand>
        <name>carboxy-S-adenosyl-L-methionine</name>
        <dbReference type="ChEBI" id="CHEBI:134278"/>
    </ligand>
</feature>
<feature type="binding site" evidence="3">
    <location>
        <position position="102"/>
    </location>
    <ligand>
        <name>carboxy-S-adenosyl-L-methionine</name>
        <dbReference type="ChEBI" id="CHEBI:134278"/>
    </ligand>
</feature>
<comment type="subunit">
    <text evidence="3">Homotetramer.</text>
</comment>
<feature type="binding site" evidence="3">
    <location>
        <begin position="178"/>
        <end position="179"/>
    </location>
    <ligand>
        <name>carboxy-S-adenosyl-L-methionine</name>
        <dbReference type="ChEBI" id="CHEBI:134278"/>
    </ligand>
</feature>
<accession>A0A0M4LZA8</accession>
<dbReference type="EMBL" id="CP006911">
    <property type="protein sequence ID" value="ALE01487.1"/>
    <property type="molecule type" value="Genomic_DNA"/>
</dbReference>
<dbReference type="HAMAP" id="MF_01590">
    <property type="entry name" value="tRNA_carboxymethyltr_CmoB"/>
    <property type="match status" value="1"/>
</dbReference>
<gene>
    <name evidence="3" type="primary">cmoB</name>
    <name evidence="4" type="ORF">W908_01995</name>
</gene>
<reference evidence="4 5" key="1">
    <citation type="journal article" date="2015" name="Genome Announc.">
        <title>Genome Sequence of 'Candidatus Thioglobus singularis' Strain PS1, a Mixotroph from the SUP05 Clade of Marine Gammaproteobacteria.</title>
        <authorList>
            <person name="Marshall K.T."/>
            <person name="Morris R.M."/>
        </authorList>
    </citation>
    <scope>NUCLEOTIDE SEQUENCE [LARGE SCALE GENOMIC DNA]</scope>
    <source>
        <strain evidence="4 5">PS1</strain>
    </source>
</reference>
<name>A0A0M4LZA8_9GAMM</name>
<keyword evidence="5" id="KW-1185">Reference proteome</keyword>
<dbReference type="EC" id="2.5.1.-" evidence="3"/>
<comment type="function">
    <text evidence="3">Catalyzes carboxymethyl transfer from carboxy-S-adenosyl-L-methionine (Cx-SAM) to 5-hydroxyuridine (ho5U) to form 5-carboxymethoxyuridine (cmo5U) at position 34 in tRNAs.</text>
</comment>
<feature type="binding site" evidence="3">
    <location>
        <position position="197"/>
    </location>
    <ligand>
        <name>carboxy-S-adenosyl-L-methionine</name>
        <dbReference type="ChEBI" id="CHEBI:134278"/>
    </ligand>
</feature>
<feature type="binding site" evidence="3">
    <location>
        <position position="314"/>
    </location>
    <ligand>
        <name>carboxy-S-adenosyl-L-methionine</name>
        <dbReference type="ChEBI" id="CHEBI:134278"/>
    </ligand>
</feature>
<sequence>MKLFEERFNLFFNDLVLQKYIDECLAKSIKALKVKNGNTPKWNEALNELNALSKGHLGLNEPYLSINNMDALSEIIESKLRKFLPWRKGPFILNDLILDSEWQGDMKWQRLKNDITPLKNRRVLDVGAGNGYFTLRMALEGAKKALGIEPFLLFNYQYAAINALHKQDSKSMLLPLRLEEMPSMPIFESVFSMGVLYHQRDHMLHLSNLKEMMASDSELILETLIVDGDKGYSLIPEGRYANMRNVHCLPSIETLKSWLIDSGYRNIRVIDISQTTPNEQRKTQWIGDNPASLEDFLDPSNASLTVEGHPAPTRAIIICNN</sequence>
<dbReference type="GO" id="GO:0032259">
    <property type="term" value="P:methylation"/>
    <property type="evidence" value="ECO:0007669"/>
    <property type="project" value="UniProtKB-KW"/>
</dbReference>
<dbReference type="NCBIfam" id="TIGR00452">
    <property type="entry name" value="tRNA 5-methoxyuridine(34)/uridine 5-oxyacetic acid(34) synthase CmoB"/>
    <property type="match status" value="1"/>
</dbReference>
<dbReference type="GO" id="GO:0016765">
    <property type="term" value="F:transferase activity, transferring alkyl or aryl (other than methyl) groups"/>
    <property type="evidence" value="ECO:0007669"/>
    <property type="project" value="UniProtKB-UniRule"/>
</dbReference>
<dbReference type="AlphaFoldDB" id="A0A0M4LZA8"/>
<comment type="caution">
    <text evidence="3">Lacks conserved residue(s) required for the propagation of feature annotation.</text>
</comment>
<dbReference type="CDD" id="cd02440">
    <property type="entry name" value="AdoMet_MTases"/>
    <property type="match status" value="1"/>
</dbReference>
<dbReference type="STRING" id="1125411.W908_01995"/>
<dbReference type="OrthoDB" id="9773188at2"/>
<keyword evidence="1 3" id="KW-0808">Transferase</keyword>
<feature type="binding site" evidence="3">
    <location>
        <position position="127"/>
    </location>
    <ligand>
        <name>carboxy-S-adenosyl-L-methionine</name>
        <dbReference type="ChEBI" id="CHEBI:134278"/>
    </ligand>
</feature>
<evidence type="ECO:0000313" key="4">
    <source>
        <dbReference type="EMBL" id="ALE01487.1"/>
    </source>
</evidence>
<evidence type="ECO:0000313" key="5">
    <source>
        <dbReference type="Proteomes" id="UP000068905"/>
    </source>
</evidence>
<proteinExistence type="inferred from homology"/>
<keyword evidence="2 3" id="KW-0819">tRNA processing</keyword>
<comment type="similarity">
    <text evidence="3">Belongs to the class I-like SAM-binding methyltransferase superfamily. CmoB family.</text>
</comment>
<dbReference type="KEGG" id="tsn:W908_01995"/>
<dbReference type="InterPro" id="IPR029063">
    <property type="entry name" value="SAM-dependent_MTases_sf"/>
</dbReference>
<dbReference type="InterPro" id="IPR027555">
    <property type="entry name" value="Mo5U34_MeTrfas-like"/>
</dbReference>
<dbReference type="PATRIC" id="fig|1125411.7.peg.395"/>
<evidence type="ECO:0000256" key="2">
    <source>
        <dbReference type="ARBA" id="ARBA00022694"/>
    </source>
</evidence>
<dbReference type="Proteomes" id="UP000068905">
    <property type="component" value="Chromosome"/>
</dbReference>
<comment type="catalytic activity">
    <reaction evidence="3">
        <text>carboxy-S-adenosyl-L-methionine + 5-hydroxyuridine(34) in tRNA = 5-carboxymethoxyuridine(34) in tRNA + S-adenosyl-L-homocysteine + H(+)</text>
        <dbReference type="Rhea" id="RHEA:52848"/>
        <dbReference type="Rhea" id="RHEA-COMP:13381"/>
        <dbReference type="Rhea" id="RHEA-COMP:13383"/>
        <dbReference type="ChEBI" id="CHEBI:15378"/>
        <dbReference type="ChEBI" id="CHEBI:57856"/>
        <dbReference type="ChEBI" id="CHEBI:134278"/>
        <dbReference type="ChEBI" id="CHEBI:136877"/>
        <dbReference type="ChEBI" id="CHEBI:136879"/>
    </reaction>
</comment>
<evidence type="ECO:0000256" key="1">
    <source>
        <dbReference type="ARBA" id="ARBA00022679"/>
    </source>
</evidence>
<dbReference type="Pfam" id="PF08003">
    <property type="entry name" value="Methyltransf_9"/>
    <property type="match status" value="1"/>
</dbReference>
<keyword evidence="4" id="KW-0489">Methyltransferase</keyword>
<evidence type="ECO:0000256" key="3">
    <source>
        <dbReference type="HAMAP-Rule" id="MF_01590"/>
    </source>
</evidence>
<dbReference type="SUPFAM" id="SSF53335">
    <property type="entry name" value="S-adenosyl-L-methionine-dependent methyltransferases"/>
    <property type="match status" value="1"/>
</dbReference>
<protein>
    <recommendedName>
        <fullName evidence="3">tRNA U34 carboxymethyltransferase</fullName>
        <ecNumber evidence="3">2.5.1.-</ecNumber>
    </recommendedName>
</protein>